<dbReference type="Pfam" id="PF00144">
    <property type="entry name" value="Beta-lactamase"/>
    <property type="match status" value="1"/>
</dbReference>
<accession>A0A1I7KFF1</accession>
<dbReference type="InterPro" id="IPR012338">
    <property type="entry name" value="Beta-lactam/transpept-like"/>
</dbReference>
<dbReference type="PANTHER" id="PTHR43283">
    <property type="entry name" value="BETA-LACTAMASE-RELATED"/>
    <property type="match status" value="1"/>
</dbReference>
<dbReference type="Gene3D" id="3.40.710.10">
    <property type="entry name" value="DD-peptidase/beta-lactamase superfamily"/>
    <property type="match status" value="1"/>
</dbReference>
<dbReference type="AlphaFoldDB" id="A0A1I7KFF1"/>
<name>A0A1I7KFF1_9BURK</name>
<dbReference type="STRING" id="343013.SAMN04489707_104913"/>
<proteinExistence type="predicted"/>
<evidence type="ECO:0000259" key="1">
    <source>
        <dbReference type="Pfam" id="PF00144"/>
    </source>
</evidence>
<feature type="domain" description="Beta-lactamase-related" evidence="1">
    <location>
        <begin position="13"/>
        <end position="376"/>
    </location>
</feature>
<evidence type="ECO:0000313" key="3">
    <source>
        <dbReference type="Proteomes" id="UP000183656"/>
    </source>
</evidence>
<organism evidence="2 3">
    <name type="scientific">Paenacidovorax caeni</name>
    <dbReference type="NCBI Taxonomy" id="343013"/>
    <lineage>
        <taxon>Bacteria</taxon>
        <taxon>Pseudomonadati</taxon>
        <taxon>Pseudomonadota</taxon>
        <taxon>Betaproteobacteria</taxon>
        <taxon>Burkholderiales</taxon>
        <taxon>Comamonadaceae</taxon>
        <taxon>Paenacidovorax</taxon>
    </lineage>
</organism>
<dbReference type="OrthoDB" id="9801061at2"/>
<gene>
    <name evidence="2" type="ORF">SAMN04489707_104913</name>
</gene>
<dbReference type="InterPro" id="IPR001466">
    <property type="entry name" value="Beta-lactam-related"/>
</dbReference>
<dbReference type="RefSeq" id="WP_054257750.1">
    <property type="nucleotide sequence ID" value="NZ_CYIG01000054.1"/>
</dbReference>
<evidence type="ECO:0000313" key="2">
    <source>
        <dbReference type="EMBL" id="SFU96231.1"/>
    </source>
</evidence>
<keyword evidence="3" id="KW-1185">Reference proteome</keyword>
<dbReference type="InterPro" id="IPR050789">
    <property type="entry name" value="Diverse_Enzym_Activities"/>
</dbReference>
<protein>
    <submittedName>
        <fullName evidence="2">CubicO group peptidase, beta-lactamase class C family</fullName>
    </submittedName>
</protein>
<dbReference type="EMBL" id="FPBX01000049">
    <property type="protein sequence ID" value="SFU96231.1"/>
    <property type="molecule type" value="Genomic_DNA"/>
</dbReference>
<dbReference type="PANTHER" id="PTHR43283:SF3">
    <property type="entry name" value="BETA-LACTAMASE FAMILY PROTEIN (AFU_ORTHOLOGUE AFUA_5G07500)"/>
    <property type="match status" value="1"/>
</dbReference>
<dbReference type="SUPFAM" id="SSF56601">
    <property type="entry name" value="beta-lactamase/transpeptidase-like"/>
    <property type="match status" value="1"/>
</dbReference>
<sequence>MPASPFHALHAALHAQVEKGFLPGVSTALLRGRTVVDQFVCGHADIEADVPLREDHLFRVFSNTKLPTSCAVLLLVEDGLLALDDPIARHLPAFANPQVLRAGATRIDDVEPARRPITVHHLLTHTAGLSYGLFDPGSLLDGAYKQSGIHHPLLTQAQFVDQLAALPLAFHPGEGWEYSLATDVLGRLVEVVSGQRLGDFFAQRIFGPLGMVDTAFWVPEDKRARLTALYGGVDFMDPTLPGLRRMDSAPYPGAYLSDAPRQTGGGGLVSTLGDQVRLVQSLMPGGPTLLRPETIALMHRNHIAPGQYVRFPNMPAHPGRVFGLGASVLEHPGKYDPPGSTGEVSWGGLAGTVWWINPRLNTAGVLMTQRYFGFGNPYTFEFRHLAYQGLEAASS</sequence>
<reference evidence="2 3" key="1">
    <citation type="submission" date="2016-10" db="EMBL/GenBank/DDBJ databases">
        <authorList>
            <person name="de Groot N.N."/>
        </authorList>
    </citation>
    <scope>NUCLEOTIDE SEQUENCE [LARGE SCALE GENOMIC DNA]</scope>
    <source>
        <strain evidence="2 3">R-24608</strain>
    </source>
</reference>
<dbReference type="Proteomes" id="UP000183656">
    <property type="component" value="Unassembled WGS sequence"/>
</dbReference>